<evidence type="ECO:0000313" key="1">
    <source>
        <dbReference type="EMBL" id="ESA13638.1"/>
    </source>
</evidence>
<organism evidence="1">
    <name type="scientific">Rhizophagus irregularis (strain DAOM 181602 / DAOM 197198 / MUCL 43194)</name>
    <name type="common">Arbuscular mycorrhizal fungus</name>
    <name type="synonym">Glomus intraradices</name>
    <dbReference type="NCBI Taxonomy" id="747089"/>
    <lineage>
        <taxon>Eukaryota</taxon>
        <taxon>Fungi</taxon>
        <taxon>Fungi incertae sedis</taxon>
        <taxon>Mucoromycota</taxon>
        <taxon>Glomeromycotina</taxon>
        <taxon>Glomeromycetes</taxon>
        <taxon>Glomerales</taxon>
        <taxon>Glomeraceae</taxon>
        <taxon>Rhizophagus</taxon>
    </lineage>
</organism>
<gene>
    <name evidence="1" type="ORF">GLOINDRAFT_25803</name>
</gene>
<sequence>MLAIDIFLLFQKIGVWKFKKFYIFGKCPFTEMALLNVFQQNSHLGRMSIQEIVCWRNGTLVKHL</sequence>
<dbReference type="EMBL" id="KI283692">
    <property type="protein sequence ID" value="ESA13638.1"/>
    <property type="molecule type" value="Genomic_DNA"/>
</dbReference>
<dbReference type="AlphaFoldDB" id="U9U4Z4"/>
<name>U9U4Z4_RHIID</name>
<accession>U9U4Z4</accession>
<proteinExistence type="predicted"/>
<dbReference type="HOGENOM" id="CLU_2868735_0_0_1"/>
<protein>
    <submittedName>
        <fullName evidence="1">Uncharacterized protein</fullName>
    </submittedName>
</protein>
<reference evidence="1" key="1">
    <citation type="submission" date="2013-07" db="EMBL/GenBank/DDBJ databases">
        <title>The genome of an arbuscular mycorrhizal fungus provides insights into the evolution of the oldest plant symbiosis.</title>
        <authorList>
            <consortium name="DOE Joint Genome Institute"/>
            <person name="Tisserant E."/>
            <person name="Malbreil M."/>
            <person name="Kuo A."/>
            <person name="Kohler A."/>
            <person name="Symeonidi A."/>
            <person name="Balestrini R."/>
            <person name="Charron P."/>
            <person name="Duensing N."/>
            <person name="Frei-dit-Frey N."/>
            <person name="Gianinazzi-Pearson V."/>
            <person name="Gilbert B."/>
            <person name="Handa Y."/>
            <person name="Hijri M."/>
            <person name="Kaul R."/>
            <person name="Kawaguchi M."/>
            <person name="Krajinski F."/>
            <person name="Lammers P."/>
            <person name="Lapierre D."/>
            <person name="Masclaux F.G."/>
            <person name="Murat C."/>
            <person name="Morin E."/>
            <person name="Ndikumana S."/>
            <person name="Pagni M."/>
            <person name="Petitpierre D."/>
            <person name="Requena N."/>
            <person name="Rosikiewicz P."/>
            <person name="Riley R."/>
            <person name="Saito K."/>
            <person name="San Clemente H."/>
            <person name="Shapiro H."/>
            <person name="van Tuinen D."/>
            <person name="Becard G."/>
            <person name="Bonfante P."/>
            <person name="Paszkowski U."/>
            <person name="Shachar-Hill Y."/>
            <person name="Young J.P."/>
            <person name="Sanders I.R."/>
            <person name="Henrissat B."/>
            <person name="Rensing S.A."/>
            <person name="Grigoriev I.V."/>
            <person name="Corradi N."/>
            <person name="Roux C."/>
            <person name="Martin F."/>
        </authorList>
    </citation>
    <scope>NUCLEOTIDE SEQUENCE</scope>
    <source>
        <strain evidence="1">DAOM 197198</strain>
    </source>
</reference>